<dbReference type="InterPro" id="IPR036728">
    <property type="entry name" value="PBP_GOBP_sf"/>
</dbReference>
<comment type="caution">
    <text evidence="1">The sequence shown here is derived from an EMBL/GenBank/DDBJ whole genome shotgun (WGS) entry which is preliminary data.</text>
</comment>
<reference evidence="1 2" key="1">
    <citation type="submission" date="2024-08" db="EMBL/GenBank/DDBJ databases">
        <authorList>
            <person name="Cucini C."/>
            <person name="Frati F."/>
        </authorList>
    </citation>
    <scope>NUCLEOTIDE SEQUENCE [LARGE SCALE GENOMIC DNA]</scope>
</reference>
<dbReference type="SUPFAM" id="SSF47565">
    <property type="entry name" value="Insect pheromone/odorant-binding proteins"/>
    <property type="match status" value="1"/>
</dbReference>
<sequence>MDQRTKLECRSRNLIIFTVLAIACLQIALVSSQVIDCPRLIMRVAKGILRVYGKCSKDFLVELNQDLKEYQRRVDCVMRCTMERIGLMNEFDKVTNDTVQIFFDQFIPEDYHEIGHIFVEGCTDEYAPLMDNEDDTCTAYGDFVRCTQNVIAEAC</sequence>
<gene>
    <name evidence="1" type="ORF">ODALV1_LOCUS16253</name>
</gene>
<proteinExistence type="predicted"/>
<accession>A0ABP1QWY0</accession>
<protein>
    <submittedName>
        <fullName evidence="1">Uncharacterized protein</fullName>
    </submittedName>
</protein>
<organism evidence="1 2">
    <name type="scientific">Orchesella dallaii</name>
    <dbReference type="NCBI Taxonomy" id="48710"/>
    <lineage>
        <taxon>Eukaryota</taxon>
        <taxon>Metazoa</taxon>
        <taxon>Ecdysozoa</taxon>
        <taxon>Arthropoda</taxon>
        <taxon>Hexapoda</taxon>
        <taxon>Collembola</taxon>
        <taxon>Entomobryomorpha</taxon>
        <taxon>Entomobryoidea</taxon>
        <taxon>Orchesellidae</taxon>
        <taxon>Orchesellinae</taxon>
        <taxon>Orchesella</taxon>
    </lineage>
</organism>
<dbReference type="InterPro" id="IPR006170">
    <property type="entry name" value="PBP/GOBP"/>
</dbReference>
<dbReference type="EMBL" id="CAXLJM020000049">
    <property type="protein sequence ID" value="CAL8113964.1"/>
    <property type="molecule type" value="Genomic_DNA"/>
</dbReference>
<evidence type="ECO:0000313" key="1">
    <source>
        <dbReference type="EMBL" id="CAL8113964.1"/>
    </source>
</evidence>
<evidence type="ECO:0000313" key="2">
    <source>
        <dbReference type="Proteomes" id="UP001642540"/>
    </source>
</evidence>
<dbReference type="PROSITE" id="PS51257">
    <property type="entry name" value="PROKAR_LIPOPROTEIN"/>
    <property type="match status" value="1"/>
</dbReference>
<dbReference type="Pfam" id="PF01395">
    <property type="entry name" value="PBP_GOBP"/>
    <property type="match status" value="1"/>
</dbReference>
<name>A0ABP1QWY0_9HEXA</name>
<dbReference type="Gene3D" id="1.10.238.20">
    <property type="entry name" value="Pheromone/general odorant binding protein domain"/>
    <property type="match status" value="1"/>
</dbReference>
<keyword evidence="2" id="KW-1185">Reference proteome</keyword>
<dbReference type="Proteomes" id="UP001642540">
    <property type="component" value="Unassembled WGS sequence"/>
</dbReference>